<dbReference type="PROSITE" id="PS00108">
    <property type="entry name" value="PROTEIN_KINASE_ST"/>
    <property type="match status" value="1"/>
</dbReference>
<keyword evidence="11" id="KW-0460">Magnesium</keyword>
<dbReference type="InterPro" id="IPR050117">
    <property type="entry name" value="MAPK"/>
</dbReference>
<dbReference type="PROSITE" id="PS50011">
    <property type="entry name" value="PROTEIN_KINASE_DOM"/>
    <property type="match status" value="1"/>
</dbReference>
<dbReference type="InterPro" id="IPR008271">
    <property type="entry name" value="Ser/Thr_kinase_AS"/>
</dbReference>
<evidence type="ECO:0000256" key="7">
    <source>
        <dbReference type="ARBA" id="ARBA00047592"/>
    </source>
</evidence>
<comment type="activity regulation">
    <text evidence="11">Activated by threonine and tyrosine phosphorylation.</text>
</comment>
<dbReference type="FunFam" id="3.30.200.20:FF:000553">
    <property type="entry name" value="Mitogen-activated protein kinase"/>
    <property type="match status" value="1"/>
</dbReference>
<evidence type="ECO:0000313" key="13">
    <source>
        <dbReference type="EMBL" id="VDD87072.1"/>
    </source>
</evidence>
<keyword evidence="2 10" id="KW-0723">Serine/threonine-protein kinase</keyword>
<dbReference type="PROSITE" id="PS01351">
    <property type="entry name" value="MAPK"/>
    <property type="match status" value="1"/>
</dbReference>
<dbReference type="EC" id="2.7.11.24" evidence="1 11"/>
<dbReference type="GO" id="GO:0005524">
    <property type="term" value="F:ATP binding"/>
    <property type="evidence" value="ECO:0007669"/>
    <property type="project" value="UniProtKB-UniRule"/>
</dbReference>
<proteinExistence type="inferred from homology"/>
<accession>A0A0N4UY65</accession>
<keyword evidence="3 11" id="KW-0808">Transferase</keyword>
<protein>
    <recommendedName>
        <fullName evidence="1 11">Mitogen-activated protein kinase</fullName>
        <ecNumber evidence="1 11">2.7.11.24</ecNumber>
    </recommendedName>
</protein>
<sequence>MANAKLLQVAFNLENTPYKSLENVGTGAYGVVCKAFDQVHQKNVAIKKISRAFSAITLMKRSLREIRILRNLSHENIVSVIDVFTANGDQGPDVYMVLDLMETDLHRIIYSRQSLTEQHFQYFLYQILRGLKYLHSVGIVHRDLKPSNLLVNSDCLIKIGDFGMARLVEQCVYETGNFMTQYVATRWYRAPELLFSLLEYDTMVDIWSTGCIFAEMMLRRQLFPGKDAVSQVKMIIYYLGTPEPDVLNRIKSELVLRWIETCDKKEPLAWSNILPKASSKAIDLITKLMEIAPWKRITADEALKHPFLDIYHNPRTEPNCSEKVYFDADAIEKLPVTELKEALIAEANYYEEIRGKYTPKYALFIQQNIRVASPQLINTDRNKNLNETMPTFSQLQS</sequence>
<dbReference type="Pfam" id="PF00069">
    <property type="entry name" value="Pkinase"/>
    <property type="match status" value="1"/>
</dbReference>
<evidence type="ECO:0000256" key="4">
    <source>
        <dbReference type="ARBA" id="ARBA00022741"/>
    </source>
</evidence>
<dbReference type="InterPro" id="IPR003527">
    <property type="entry name" value="MAP_kinase_CS"/>
</dbReference>
<evidence type="ECO:0000256" key="8">
    <source>
        <dbReference type="ARBA" id="ARBA00048312"/>
    </source>
</evidence>
<evidence type="ECO:0000256" key="9">
    <source>
        <dbReference type="PROSITE-ProRule" id="PRU10141"/>
    </source>
</evidence>
<dbReference type="InterPro" id="IPR000719">
    <property type="entry name" value="Prot_kinase_dom"/>
</dbReference>
<evidence type="ECO:0000256" key="11">
    <source>
        <dbReference type="RuleBase" id="RU361165"/>
    </source>
</evidence>
<evidence type="ECO:0000256" key="1">
    <source>
        <dbReference type="ARBA" id="ARBA00012411"/>
    </source>
</evidence>
<comment type="catalytic activity">
    <reaction evidence="8">
        <text>L-seryl-[protein] + ATP = O-phospho-L-seryl-[protein] + ADP + H(+)</text>
        <dbReference type="Rhea" id="RHEA:17989"/>
        <dbReference type="Rhea" id="RHEA-COMP:9863"/>
        <dbReference type="Rhea" id="RHEA-COMP:11604"/>
        <dbReference type="ChEBI" id="CHEBI:15378"/>
        <dbReference type="ChEBI" id="CHEBI:29999"/>
        <dbReference type="ChEBI" id="CHEBI:30616"/>
        <dbReference type="ChEBI" id="CHEBI:83421"/>
        <dbReference type="ChEBI" id="CHEBI:456216"/>
        <dbReference type="EC" id="2.7.11.24"/>
    </reaction>
</comment>
<evidence type="ECO:0000259" key="12">
    <source>
        <dbReference type="PROSITE" id="PS50011"/>
    </source>
</evidence>
<gene>
    <name evidence="13" type="ORF">EVEC_LOCUS2215</name>
</gene>
<dbReference type="OrthoDB" id="192887at2759"/>
<evidence type="ECO:0000256" key="6">
    <source>
        <dbReference type="ARBA" id="ARBA00022840"/>
    </source>
</evidence>
<organism evidence="15">
    <name type="scientific">Enterobius vermicularis</name>
    <name type="common">Human pinworm</name>
    <dbReference type="NCBI Taxonomy" id="51028"/>
    <lineage>
        <taxon>Eukaryota</taxon>
        <taxon>Metazoa</taxon>
        <taxon>Ecdysozoa</taxon>
        <taxon>Nematoda</taxon>
        <taxon>Chromadorea</taxon>
        <taxon>Rhabditida</taxon>
        <taxon>Spirurina</taxon>
        <taxon>Oxyuridomorpha</taxon>
        <taxon>Oxyuroidea</taxon>
        <taxon>Oxyuridae</taxon>
        <taxon>Enterobius</taxon>
    </lineage>
</organism>
<keyword evidence="5 11" id="KW-0418">Kinase</keyword>
<dbReference type="GO" id="GO:0004707">
    <property type="term" value="F:MAP kinase activity"/>
    <property type="evidence" value="ECO:0007669"/>
    <property type="project" value="UniProtKB-EC"/>
</dbReference>
<reference evidence="15" key="1">
    <citation type="submission" date="2017-02" db="UniProtKB">
        <authorList>
            <consortium name="WormBaseParasite"/>
        </authorList>
    </citation>
    <scope>IDENTIFICATION</scope>
</reference>
<dbReference type="STRING" id="51028.A0A0N4UY65"/>
<evidence type="ECO:0000256" key="10">
    <source>
        <dbReference type="RuleBase" id="RU000304"/>
    </source>
</evidence>
<name>A0A0N4UY65_ENTVE</name>
<dbReference type="PROSITE" id="PS00107">
    <property type="entry name" value="PROTEIN_KINASE_ATP"/>
    <property type="match status" value="1"/>
</dbReference>
<comment type="similarity">
    <text evidence="11">Belongs to the protein kinase superfamily. Ser/Thr protein kinase family. MAP kinase subfamily.</text>
</comment>
<dbReference type="AlphaFoldDB" id="A0A0N4UY65"/>
<keyword evidence="6 9" id="KW-0067">ATP-binding</keyword>
<keyword evidence="4 9" id="KW-0547">Nucleotide-binding</keyword>
<dbReference type="InterPro" id="IPR017441">
    <property type="entry name" value="Protein_kinase_ATP_BS"/>
</dbReference>
<dbReference type="Proteomes" id="UP000274131">
    <property type="component" value="Unassembled WGS sequence"/>
</dbReference>
<feature type="domain" description="Protein kinase" evidence="12">
    <location>
        <begin position="18"/>
        <end position="308"/>
    </location>
</feature>
<comment type="cofactor">
    <cofactor evidence="11">
        <name>Mg(2+)</name>
        <dbReference type="ChEBI" id="CHEBI:18420"/>
    </cofactor>
</comment>
<evidence type="ECO:0000256" key="2">
    <source>
        <dbReference type="ARBA" id="ARBA00022527"/>
    </source>
</evidence>
<dbReference type="PANTHER" id="PTHR24055">
    <property type="entry name" value="MITOGEN-ACTIVATED PROTEIN KINASE"/>
    <property type="match status" value="1"/>
</dbReference>
<dbReference type="Gene3D" id="3.30.200.20">
    <property type="entry name" value="Phosphorylase Kinase, domain 1"/>
    <property type="match status" value="1"/>
</dbReference>
<evidence type="ECO:0000256" key="5">
    <source>
        <dbReference type="ARBA" id="ARBA00022777"/>
    </source>
</evidence>
<feature type="binding site" evidence="9">
    <location>
        <position position="48"/>
    </location>
    <ligand>
        <name>ATP</name>
        <dbReference type="ChEBI" id="CHEBI:30616"/>
    </ligand>
</feature>
<dbReference type="GO" id="GO:0005737">
    <property type="term" value="C:cytoplasm"/>
    <property type="evidence" value="ECO:0007669"/>
    <property type="project" value="UniProtKB-ARBA"/>
</dbReference>
<dbReference type="EMBL" id="UXUI01007339">
    <property type="protein sequence ID" value="VDD87072.1"/>
    <property type="molecule type" value="Genomic_DNA"/>
</dbReference>
<dbReference type="SUPFAM" id="SSF56112">
    <property type="entry name" value="Protein kinase-like (PK-like)"/>
    <property type="match status" value="1"/>
</dbReference>
<dbReference type="WBParaSite" id="EVEC_0000250701-mRNA-1">
    <property type="protein sequence ID" value="EVEC_0000250701-mRNA-1"/>
    <property type="gene ID" value="EVEC_0000250701"/>
</dbReference>
<evidence type="ECO:0000313" key="14">
    <source>
        <dbReference type="Proteomes" id="UP000274131"/>
    </source>
</evidence>
<dbReference type="Gene3D" id="1.10.510.10">
    <property type="entry name" value="Transferase(Phosphotransferase) domain 1"/>
    <property type="match status" value="1"/>
</dbReference>
<dbReference type="FunFam" id="1.10.510.10:FF:000049">
    <property type="entry name" value="Mitogen-activated protein kinase"/>
    <property type="match status" value="1"/>
</dbReference>
<reference evidence="13 14" key="2">
    <citation type="submission" date="2018-10" db="EMBL/GenBank/DDBJ databases">
        <authorList>
            <consortium name="Pathogen Informatics"/>
        </authorList>
    </citation>
    <scope>NUCLEOTIDE SEQUENCE [LARGE SCALE GENOMIC DNA]</scope>
</reference>
<dbReference type="InterPro" id="IPR011009">
    <property type="entry name" value="Kinase-like_dom_sf"/>
</dbReference>
<dbReference type="SMART" id="SM00220">
    <property type="entry name" value="S_TKc"/>
    <property type="match status" value="1"/>
</dbReference>
<keyword evidence="14" id="KW-1185">Reference proteome</keyword>
<evidence type="ECO:0000313" key="15">
    <source>
        <dbReference type="WBParaSite" id="EVEC_0000250701-mRNA-1"/>
    </source>
</evidence>
<dbReference type="CDD" id="cd07834">
    <property type="entry name" value="STKc_MAPK"/>
    <property type="match status" value="1"/>
</dbReference>
<evidence type="ECO:0000256" key="3">
    <source>
        <dbReference type="ARBA" id="ARBA00022679"/>
    </source>
</evidence>
<comment type="catalytic activity">
    <reaction evidence="7 11">
        <text>L-threonyl-[protein] + ATP = O-phospho-L-threonyl-[protein] + ADP + H(+)</text>
        <dbReference type="Rhea" id="RHEA:46608"/>
        <dbReference type="Rhea" id="RHEA-COMP:11060"/>
        <dbReference type="Rhea" id="RHEA-COMP:11605"/>
        <dbReference type="ChEBI" id="CHEBI:15378"/>
        <dbReference type="ChEBI" id="CHEBI:30013"/>
        <dbReference type="ChEBI" id="CHEBI:30616"/>
        <dbReference type="ChEBI" id="CHEBI:61977"/>
        <dbReference type="ChEBI" id="CHEBI:456216"/>
        <dbReference type="EC" id="2.7.11.24"/>
    </reaction>
</comment>